<proteinExistence type="predicted"/>
<name>X1GGG1_9ZZZZ</name>
<sequence length="62" mass="7101">MQKFSCGVKHNFDSGVIIKSDDRKKYEWNCSTCEMQGNAITKEGLEDFKMSGKVMCPLLTYE</sequence>
<accession>X1GGG1</accession>
<dbReference type="AlphaFoldDB" id="X1GGG1"/>
<gene>
    <name evidence="1" type="ORF">S03H2_16437</name>
</gene>
<evidence type="ECO:0000313" key="1">
    <source>
        <dbReference type="EMBL" id="GAH40699.1"/>
    </source>
</evidence>
<organism evidence="1">
    <name type="scientific">marine sediment metagenome</name>
    <dbReference type="NCBI Taxonomy" id="412755"/>
    <lineage>
        <taxon>unclassified sequences</taxon>
        <taxon>metagenomes</taxon>
        <taxon>ecological metagenomes</taxon>
    </lineage>
</organism>
<dbReference type="EMBL" id="BARU01008396">
    <property type="protein sequence ID" value="GAH40699.1"/>
    <property type="molecule type" value="Genomic_DNA"/>
</dbReference>
<protein>
    <submittedName>
        <fullName evidence="1">Uncharacterized protein</fullName>
    </submittedName>
</protein>
<reference evidence="1" key="1">
    <citation type="journal article" date="2014" name="Front. Microbiol.">
        <title>High frequency of phylogenetically diverse reductive dehalogenase-homologous genes in deep subseafloor sedimentary metagenomes.</title>
        <authorList>
            <person name="Kawai M."/>
            <person name="Futagami T."/>
            <person name="Toyoda A."/>
            <person name="Takaki Y."/>
            <person name="Nishi S."/>
            <person name="Hori S."/>
            <person name="Arai W."/>
            <person name="Tsubouchi T."/>
            <person name="Morono Y."/>
            <person name="Uchiyama I."/>
            <person name="Ito T."/>
            <person name="Fujiyama A."/>
            <person name="Inagaki F."/>
            <person name="Takami H."/>
        </authorList>
    </citation>
    <scope>NUCLEOTIDE SEQUENCE</scope>
    <source>
        <strain evidence="1">Expedition CK06-06</strain>
    </source>
</reference>
<comment type="caution">
    <text evidence="1">The sequence shown here is derived from an EMBL/GenBank/DDBJ whole genome shotgun (WGS) entry which is preliminary data.</text>
</comment>